<dbReference type="GO" id="GO:0043161">
    <property type="term" value="P:proteasome-mediated ubiquitin-dependent protein catabolic process"/>
    <property type="evidence" value="ECO:0007669"/>
    <property type="project" value="TreeGrafter"/>
</dbReference>
<feature type="repeat" description="WD" evidence="1">
    <location>
        <begin position="675"/>
        <end position="716"/>
    </location>
</feature>
<dbReference type="STRING" id="109376.A0A0D3E065"/>
<dbReference type="PROSITE" id="PS50082">
    <property type="entry name" value="WD_REPEATS_2"/>
    <property type="match status" value="4"/>
</dbReference>
<dbReference type="InterPro" id="IPR006652">
    <property type="entry name" value="Kelch_1"/>
</dbReference>
<dbReference type="OMA" id="PVDEYCK"/>
<feature type="repeat" description="WD" evidence="1">
    <location>
        <begin position="717"/>
        <end position="750"/>
    </location>
</feature>
<dbReference type="InterPro" id="IPR001680">
    <property type="entry name" value="WD40_rpt"/>
</dbReference>
<organism evidence="4 5">
    <name type="scientific">Brassica oleracea var. oleracea</name>
    <dbReference type="NCBI Taxonomy" id="109376"/>
    <lineage>
        <taxon>Eukaryota</taxon>
        <taxon>Viridiplantae</taxon>
        <taxon>Streptophyta</taxon>
        <taxon>Embryophyta</taxon>
        <taxon>Tracheophyta</taxon>
        <taxon>Spermatophyta</taxon>
        <taxon>Magnoliopsida</taxon>
        <taxon>eudicotyledons</taxon>
        <taxon>Gunneridae</taxon>
        <taxon>Pentapetalae</taxon>
        <taxon>rosids</taxon>
        <taxon>malvids</taxon>
        <taxon>Brassicales</taxon>
        <taxon>Brassicaceae</taxon>
        <taxon>Brassiceae</taxon>
        <taxon>Brassica</taxon>
    </lineage>
</organism>
<name>A0A0D3E065_BRAOL</name>
<dbReference type="AlphaFoldDB" id="A0A0D3E065"/>
<protein>
    <recommendedName>
        <fullName evidence="3">F-box domain-containing protein</fullName>
    </recommendedName>
</protein>
<dbReference type="SUPFAM" id="SSF50978">
    <property type="entry name" value="WD40 repeat-like"/>
    <property type="match status" value="1"/>
</dbReference>
<dbReference type="InterPro" id="IPR015915">
    <property type="entry name" value="Kelch-typ_b-propeller"/>
</dbReference>
<dbReference type="FunFam" id="2.130.10.10:FF:001117">
    <property type="entry name" value="DDB1 and CUL4-associated factor 11"/>
    <property type="match status" value="1"/>
</dbReference>
<proteinExistence type="predicted"/>
<dbReference type="Gene3D" id="2.130.10.10">
    <property type="entry name" value="YVTN repeat-like/Quinoprotein amine dehydrogenase"/>
    <property type="match status" value="2"/>
</dbReference>
<dbReference type="GO" id="GO:0080008">
    <property type="term" value="C:Cul4-RING E3 ubiquitin ligase complex"/>
    <property type="evidence" value="ECO:0007669"/>
    <property type="project" value="TreeGrafter"/>
</dbReference>
<dbReference type="Proteomes" id="UP000032141">
    <property type="component" value="Chromosome C9"/>
</dbReference>
<accession>A0A0D3E065</accession>
<dbReference type="PROSITE" id="PS50294">
    <property type="entry name" value="WD_REPEATS_REGION"/>
    <property type="match status" value="2"/>
</dbReference>
<dbReference type="InterPro" id="IPR015943">
    <property type="entry name" value="WD40/YVTN_repeat-like_dom_sf"/>
</dbReference>
<feature type="region of interest" description="Disordered" evidence="2">
    <location>
        <begin position="1"/>
        <end position="28"/>
    </location>
</feature>
<dbReference type="Gramene" id="Bo9g006210.1">
    <property type="protein sequence ID" value="Bo9g006210.1"/>
    <property type="gene ID" value="Bo9g006210"/>
</dbReference>
<evidence type="ECO:0000313" key="5">
    <source>
        <dbReference type="Proteomes" id="UP000032141"/>
    </source>
</evidence>
<dbReference type="eggNOG" id="KOG1072">
    <property type="taxonomic scope" value="Eukaryota"/>
</dbReference>
<evidence type="ECO:0000256" key="1">
    <source>
        <dbReference type="PROSITE-ProRule" id="PRU00221"/>
    </source>
</evidence>
<dbReference type="PANTHER" id="PTHR19847">
    <property type="entry name" value="DDB1- AND CUL4-ASSOCIATED FACTOR 11"/>
    <property type="match status" value="1"/>
</dbReference>
<dbReference type="SUPFAM" id="SSF81383">
    <property type="entry name" value="F-box domain"/>
    <property type="match status" value="1"/>
</dbReference>
<dbReference type="Gene3D" id="2.120.10.80">
    <property type="entry name" value="Kelch-type beta propeller"/>
    <property type="match status" value="1"/>
</dbReference>
<feature type="domain" description="F-box" evidence="3">
    <location>
        <begin position="39"/>
        <end position="76"/>
    </location>
</feature>
<keyword evidence="1" id="KW-0853">WD repeat</keyword>
<dbReference type="Pfam" id="PF00400">
    <property type="entry name" value="WD40"/>
    <property type="match status" value="5"/>
</dbReference>
<reference evidence="4 5" key="1">
    <citation type="journal article" date="2014" name="Genome Biol.">
        <title>Transcriptome and methylome profiling reveals relics of genome dominance in the mesopolyploid Brassica oleracea.</title>
        <authorList>
            <person name="Parkin I.A."/>
            <person name="Koh C."/>
            <person name="Tang H."/>
            <person name="Robinson S.J."/>
            <person name="Kagale S."/>
            <person name="Clarke W.E."/>
            <person name="Town C.D."/>
            <person name="Nixon J."/>
            <person name="Krishnakumar V."/>
            <person name="Bidwell S.L."/>
            <person name="Denoeud F."/>
            <person name="Belcram H."/>
            <person name="Links M.G."/>
            <person name="Just J."/>
            <person name="Clarke C."/>
            <person name="Bender T."/>
            <person name="Huebert T."/>
            <person name="Mason A.S."/>
            <person name="Pires J.C."/>
            <person name="Barker G."/>
            <person name="Moore J."/>
            <person name="Walley P.G."/>
            <person name="Manoli S."/>
            <person name="Batley J."/>
            <person name="Edwards D."/>
            <person name="Nelson M.N."/>
            <person name="Wang X."/>
            <person name="Paterson A.H."/>
            <person name="King G."/>
            <person name="Bancroft I."/>
            <person name="Chalhoub B."/>
            <person name="Sharpe A.G."/>
        </authorList>
    </citation>
    <scope>NUCLEOTIDE SEQUENCE</scope>
    <source>
        <strain evidence="4 5">cv. TO1000</strain>
    </source>
</reference>
<dbReference type="FunFam" id="2.130.10.10:FF:000492">
    <property type="entry name" value="LEC14B homolog isoform X2"/>
    <property type="match status" value="1"/>
</dbReference>
<feature type="compositionally biased region" description="Low complexity" evidence="2">
    <location>
        <begin position="7"/>
        <end position="20"/>
    </location>
</feature>
<dbReference type="Pfam" id="PF00646">
    <property type="entry name" value="F-box"/>
    <property type="match status" value="1"/>
</dbReference>
<reference evidence="4" key="2">
    <citation type="submission" date="2015-03" db="UniProtKB">
        <authorList>
            <consortium name="EnsemblPlants"/>
        </authorList>
    </citation>
    <scope>IDENTIFICATION</scope>
</reference>
<feature type="repeat" description="WD" evidence="1">
    <location>
        <begin position="764"/>
        <end position="805"/>
    </location>
</feature>
<feature type="repeat" description="WD" evidence="1">
    <location>
        <begin position="889"/>
        <end position="921"/>
    </location>
</feature>
<evidence type="ECO:0000256" key="2">
    <source>
        <dbReference type="SAM" id="MobiDB-lite"/>
    </source>
</evidence>
<dbReference type="InterPro" id="IPR036047">
    <property type="entry name" value="F-box-like_dom_sf"/>
</dbReference>
<dbReference type="SMART" id="SM00320">
    <property type="entry name" value="WD40"/>
    <property type="match status" value="6"/>
</dbReference>
<evidence type="ECO:0000313" key="4">
    <source>
        <dbReference type="EnsemblPlants" id="Bo9g006210.1"/>
    </source>
</evidence>
<dbReference type="SUPFAM" id="SSF117281">
    <property type="entry name" value="Kelch motif"/>
    <property type="match status" value="1"/>
</dbReference>
<dbReference type="eggNOG" id="KOG0266">
    <property type="taxonomic scope" value="Eukaryota"/>
</dbReference>
<dbReference type="HOGENOM" id="CLU_311550_0_0_1"/>
<dbReference type="FunFam" id="2.130.10.10:FF:000960">
    <property type="entry name" value="LEC14B protein-like isoform X1"/>
    <property type="match status" value="1"/>
</dbReference>
<sequence>MPLPIFSSRLQSSSSSSSSSRPYLPRPKPRIDPTLTLIPGLSNDVARLILSFVPYPHIPRLKSTSKSWYAFLSSKTLISLRRRDDNRHRLSHLLCVFPQDPSISPPFLFDPITLSWRSLPLMPCNPHVYGLCNFVAVGVGSDLYVLGGSAFDTRSYPLDRPLPSSSVFRYSFVKMAWERLAPMLSPRGSFACAAIGGDRIVVAGGGSRHSLFGAAGSRMSSVEVYDVERDEWREMDELPRFRAGCVGFVVGGEEREFWVMGGYCGSRTVSGVLPVDEYCKDAVVMNLDGGEIEKWRLVGDMWGEGESPKLGKIVAVESVFYMLDREWILRYEMGSNRWVKESSVPKKAHFDKPVGFVAVNGELHVMILLDGYNLMDTRQRSNAGCLMIHVYDPKKRTWRSVVAKLPFNHQLDFRTTRRRDQRSFLREPLRVLLLRTGELVVRANVRWWLSPIMFSGPSDSDTDEMGYAMSRLEIESDLCDAGKGYYGVGSSHRSSERLGDLDNEISQVTKLKSCPHERFSRQVPGRHQLPVPTVKMLAGRESNFSGRGGRFSSADRCHILSRYLPVKGPWLVDQMDSRAYVSQFSTDGSLFIAGFQGSHIRIYNVEKGWKVQKDILAKSLRWTVTDTSLSPDQRNLVYASMSPIVHIVDVGSGTTESHANVTEIHDGLDFSSEEDGGYSFGIFSVKFSTDGRELVAGSSDDSIYVYDLEANRVSLRTVAHTSDVNTVCFADESGHLILSGGDDNLCKVWDRRCFIGRDKPTGVLVGHLEGVTFIDSRGDGRYFISNGKDQTIKLWDIRKMSSTVPARNEVHRNYEWDYRWMDYPSEARDLKHPYDQSVSTYKGHSVLRTLIRCYFSPAHSTGQKYIYTGSNDSSVYIYDLESGDKAAVLKHHSSPVRDCNWHPHYPTLISSSWDGDLVKWEFPGSGEAPIMSKKRVRRRHFYY</sequence>
<dbReference type="Pfam" id="PF01344">
    <property type="entry name" value="Kelch_1"/>
    <property type="match status" value="2"/>
</dbReference>
<evidence type="ECO:0000259" key="3">
    <source>
        <dbReference type="Pfam" id="PF00646"/>
    </source>
</evidence>
<dbReference type="InterPro" id="IPR036322">
    <property type="entry name" value="WD40_repeat_dom_sf"/>
</dbReference>
<dbReference type="InterPro" id="IPR051859">
    <property type="entry name" value="DCAF"/>
</dbReference>
<keyword evidence="5" id="KW-1185">Reference proteome</keyword>
<dbReference type="EnsemblPlants" id="Bo9g006210.1">
    <property type="protein sequence ID" value="Bo9g006210.1"/>
    <property type="gene ID" value="Bo9g006210"/>
</dbReference>
<dbReference type="SMART" id="SM00612">
    <property type="entry name" value="Kelch"/>
    <property type="match status" value="2"/>
</dbReference>
<dbReference type="PANTHER" id="PTHR19847:SF27">
    <property type="entry name" value="LEC14B HOMOLOG"/>
    <property type="match status" value="1"/>
</dbReference>
<dbReference type="InterPro" id="IPR001810">
    <property type="entry name" value="F-box_dom"/>
</dbReference>